<dbReference type="GO" id="GO:0061671">
    <property type="term" value="C:Cbp3p-Cbp6 complex"/>
    <property type="evidence" value="ECO:0007669"/>
    <property type="project" value="InterPro"/>
</dbReference>
<keyword evidence="2" id="KW-1185">Reference proteome</keyword>
<reference evidence="1 2" key="1">
    <citation type="journal article" date="2015" name="Biotechnol. Biofuels">
        <title>Enhanced degradation of softwood versus hardwood by the white-rot fungus Pycnoporus coccineus.</title>
        <authorList>
            <person name="Couturier M."/>
            <person name="Navarro D."/>
            <person name="Chevret D."/>
            <person name="Henrissat B."/>
            <person name="Piumi F."/>
            <person name="Ruiz-Duenas F.J."/>
            <person name="Martinez A.T."/>
            <person name="Grigoriev I.V."/>
            <person name="Riley R."/>
            <person name="Lipzen A."/>
            <person name="Berrin J.G."/>
            <person name="Master E.R."/>
            <person name="Rosso M.N."/>
        </authorList>
    </citation>
    <scope>NUCLEOTIDE SEQUENCE [LARGE SCALE GENOMIC DNA]</scope>
    <source>
        <strain evidence="1 2">BRFM310</strain>
    </source>
</reference>
<dbReference type="InterPro" id="IPR037653">
    <property type="entry name" value="Cbp6"/>
</dbReference>
<evidence type="ECO:0000313" key="1">
    <source>
        <dbReference type="EMBL" id="OSD03681.1"/>
    </source>
</evidence>
<accession>A0A1Y2IU05</accession>
<protein>
    <submittedName>
        <fullName evidence="1">Uncharacterized protein</fullName>
    </submittedName>
</protein>
<dbReference type="PANTHER" id="PTHR28250">
    <property type="entry name" value="CYTOCHROME B PRE-MRNA-PROCESSING PROTEIN 6"/>
    <property type="match status" value="1"/>
</dbReference>
<name>A0A1Y2IU05_TRAC3</name>
<dbReference type="Pfam" id="PF20180">
    <property type="entry name" value="UQCC2_CBP6"/>
    <property type="match status" value="1"/>
</dbReference>
<dbReference type="Proteomes" id="UP000193067">
    <property type="component" value="Unassembled WGS sequence"/>
</dbReference>
<dbReference type="EMBL" id="KZ084099">
    <property type="protein sequence ID" value="OSD03681.1"/>
    <property type="molecule type" value="Genomic_DNA"/>
</dbReference>
<organism evidence="1 2">
    <name type="scientific">Trametes coccinea (strain BRFM310)</name>
    <name type="common">Pycnoporus coccineus</name>
    <dbReference type="NCBI Taxonomy" id="1353009"/>
    <lineage>
        <taxon>Eukaryota</taxon>
        <taxon>Fungi</taxon>
        <taxon>Dikarya</taxon>
        <taxon>Basidiomycota</taxon>
        <taxon>Agaricomycotina</taxon>
        <taxon>Agaricomycetes</taxon>
        <taxon>Polyporales</taxon>
        <taxon>Polyporaceae</taxon>
        <taxon>Trametes</taxon>
    </lineage>
</organism>
<gene>
    <name evidence="1" type="ORF">PYCCODRAFT_1466603</name>
</gene>
<proteinExistence type="predicted"/>
<sequence length="105" mass="12129">MSAVTTAVRQQMQRIAAQWPADPFRPTVQLKTFMESLAEHPNLTPAAVRASQAIQNNEFMNKYALSQKMLHPPSYPQYYTRLIEAFDKSAQGIGRPWWKIFFNIN</sequence>
<dbReference type="AlphaFoldDB" id="A0A1Y2IU05"/>
<dbReference type="GO" id="GO:0034551">
    <property type="term" value="P:mitochondrial respiratory chain complex III assembly"/>
    <property type="evidence" value="ECO:0007669"/>
    <property type="project" value="TreeGrafter"/>
</dbReference>
<dbReference type="PANTHER" id="PTHR28250:SF1">
    <property type="entry name" value="CYTOCHROME B PRE-MRNA-PROCESSING PROTEIN 6"/>
    <property type="match status" value="1"/>
</dbReference>
<dbReference type="GO" id="GO:0043022">
    <property type="term" value="F:ribosome binding"/>
    <property type="evidence" value="ECO:0007669"/>
    <property type="project" value="InterPro"/>
</dbReference>
<dbReference type="STRING" id="1353009.A0A1Y2IU05"/>
<dbReference type="OrthoDB" id="2107880at2759"/>
<evidence type="ECO:0000313" key="2">
    <source>
        <dbReference type="Proteomes" id="UP000193067"/>
    </source>
</evidence>